<evidence type="ECO:0000259" key="2">
    <source>
        <dbReference type="PROSITE" id="PS50097"/>
    </source>
</evidence>
<organism evidence="3 4">
    <name type="scientific">Neophocaena asiaeorientalis asiaeorientalis</name>
    <name type="common">Yangtze finless porpoise</name>
    <name type="synonym">Neophocaena phocaenoides subsp. asiaeorientalis</name>
    <dbReference type="NCBI Taxonomy" id="1706337"/>
    <lineage>
        <taxon>Eukaryota</taxon>
        <taxon>Metazoa</taxon>
        <taxon>Chordata</taxon>
        <taxon>Craniata</taxon>
        <taxon>Vertebrata</taxon>
        <taxon>Euteleostomi</taxon>
        <taxon>Mammalia</taxon>
        <taxon>Eutheria</taxon>
        <taxon>Laurasiatheria</taxon>
        <taxon>Artiodactyla</taxon>
        <taxon>Whippomorpha</taxon>
        <taxon>Cetacea</taxon>
        <taxon>Odontoceti</taxon>
        <taxon>Phocoenidae</taxon>
        <taxon>Neophocaena</taxon>
    </lineage>
</organism>
<dbReference type="InterPro" id="IPR055445">
    <property type="entry name" value="ARM_ARMC5"/>
</dbReference>
<dbReference type="InterPro" id="IPR000210">
    <property type="entry name" value="BTB/POZ_dom"/>
</dbReference>
<dbReference type="AlphaFoldDB" id="A0A341BBH3"/>
<dbReference type="Pfam" id="PF24768">
    <property type="entry name" value="ARM_ARMC5"/>
    <property type="match status" value="1"/>
</dbReference>
<dbReference type="GO" id="GO:0009653">
    <property type="term" value="P:anatomical structure morphogenesis"/>
    <property type="evidence" value="ECO:0007669"/>
    <property type="project" value="TreeGrafter"/>
</dbReference>
<dbReference type="InterPro" id="IPR011989">
    <property type="entry name" value="ARM-like"/>
</dbReference>
<dbReference type="KEGG" id="nasi:112399252"/>
<dbReference type="GeneID" id="112399252"/>
<feature type="compositionally biased region" description="Low complexity" evidence="1">
    <location>
        <begin position="81"/>
        <end position="118"/>
    </location>
</feature>
<feature type="region of interest" description="Disordered" evidence="1">
    <location>
        <begin position="81"/>
        <end position="121"/>
    </location>
</feature>
<dbReference type="RefSeq" id="XP_024600095.1">
    <property type="nucleotide sequence ID" value="XM_024744327.1"/>
</dbReference>
<dbReference type="PROSITE" id="PS50097">
    <property type="entry name" value="BTB"/>
    <property type="match status" value="1"/>
</dbReference>
<dbReference type="GO" id="GO:0005829">
    <property type="term" value="C:cytosol"/>
    <property type="evidence" value="ECO:0007669"/>
    <property type="project" value="TreeGrafter"/>
</dbReference>
<dbReference type="InterPro" id="IPR016024">
    <property type="entry name" value="ARM-type_fold"/>
</dbReference>
<accession>A0A341BBH3</accession>
<evidence type="ECO:0000313" key="3">
    <source>
        <dbReference type="Proteomes" id="UP000252040"/>
    </source>
</evidence>
<name>A0A341BBH3_NEOAA</name>
<keyword evidence="3" id="KW-1185">Reference proteome</keyword>
<dbReference type="FunCoup" id="A0A341BBH3">
    <property type="interactions" value="811"/>
</dbReference>
<dbReference type="SMART" id="SM00185">
    <property type="entry name" value="ARM"/>
    <property type="match status" value="5"/>
</dbReference>
<protein>
    <submittedName>
        <fullName evidence="4">Armadillo repeat-containing protein 5</fullName>
    </submittedName>
</protein>
<dbReference type="Gene3D" id="3.30.710.10">
    <property type="entry name" value="Potassium Channel Kv1.1, Chain A"/>
    <property type="match status" value="1"/>
</dbReference>
<dbReference type="InterPro" id="IPR011333">
    <property type="entry name" value="SKP1/BTB/POZ_sf"/>
</dbReference>
<dbReference type="STRING" id="1706337.A0A341BBH3"/>
<proteinExistence type="predicted"/>
<dbReference type="Pfam" id="PF00651">
    <property type="entry name" value="BTB"/>
    <property type="match status" value="1"/>
</dbReference>
<feature type="domain" description="BTB" evidence="2">
    <location>
        <begin position="637"/>
        <end position="697"/>
    </location>
</feature>
<dbReference type="Proteomes" id="UP000252040">
    <property type="component" value="Unplaced"/>
</dbReference>
<dbReference type="PANTHER" id="PTHR23312:SF8">
    <property type="entry name" value="ARMADILLO REPEAT-CONTAINING PROTEIN 5"/>
    <property type="match status" value="1"/>
</dbReference>
<dbReference type="SUPFAM" id="SSF48371">
    <property type="entry name" value="ARM repeat"/>
    <property type="match status" value="1"/>
</dbReference>
<dbReference type="SUPFAM" id="SSF54695">
    <property type="entry name" value="POZ domain"/>
    <property type="match status" value="1"/>
</dbReference>
<dbReference type="InParanoid" id="A0A341BBH3"/>
<dbReference type="InterPro" id="IPR000225">
    <property type="entry name" value="Armadillo"/>
</dbReference>
<dbReference type="Gene3D" id="1.25.10.10">
    <property type="entry name" value="Leucine-rich Repeat Variant"/>
    <property type="match status" value="1"/>
</dbReference>
<evidence type="ECO:0000313" key="4">
    <source>
        <dbReference type="RefSeq" id="XP_024600095.1"/>
    </source>
</evidence>
<dbReference type="PANTHER" id="PTHR23312">
    <property type="entry name" value="ARMC5 ARMADILLO REPEAT-CONTAINING -RELATED"/>
    <property type="match status" value="1"/>
</dbReference>
<evidence type="ECO:0000256" key="1">
    <source>
        <dbReference type="SAM" id="MobiDB-lite"/>
    </source>
</evidence>
<gene>
    <name evidence="4" type="primary">ARMC5</name>
</gene>
<dbReference type="CTD" id="79798"/>
<sequence length="827" mass="86322">MAAAKLSPADSLSFCLAQLTEAAGEGLGGGKDTATNETPLGRALLALRTRHVKAAGGIERFRARGGLRPLLAVLRRAAAAGPAPSQAGPGSAPSSVESATSGPAPSLGPAPSAVSSSTPSPPALLRKTLDLALSILANCCTEGECRAEVRRLGGIIPLVTILQCVKTDSIQNRTARALGNLAMEPESCGDIHSAGAVPLLVEGLTACQDSQCRQSVVRALRNLADSPQHRLALAKQGVVRPLAELLAAAPDPALTLALVRALLELSRGCSRACAEQLSLGGGLGPLVSLASHPKRAVREAAILILANLCAQGLVRPALGNAGAVEVLLGELRRRRDPSGASPASQQPLVRAVCLLCREAINRARLRDAGGLELLMGLLRDPRASAWHPRVVAALVGFLYDTGALGRLQALGLVPLLAGQLCGEAGDEEEEGREAASWDFPEERTPERAEAGSFQSLRSWLISEGYAAGPGDISPDWALLRAWLVLGVAPDDWPALRARPARRSQHQHRELGEMLLQNLTVQAESPFGVGALTHLLLSGSPEDRVACALTLPFICRKPSLWRRLLLDQGGLRLLLLALTRPAPHPLFLFFAADSLSCLQGLVSPTVSPALLPAIPLDLDPPSPCLYEPLMGPAPTAAPDLHFLLDSGLQLPAQRAASAAASPFFRALLAGSFAEAHMDLVPLRGLSPSAAWPVLHYLHGCRGCRAALGPVPPPGQRLLGSEAEEALEAAGRFLLPGLEEELEEAVGRIHLGPQGGPESVGEVFRLGRPRLAAHCARWILGPGQCPRKRALALVGLVEAAGDEAGPLTEAFLAVMMGVELGGEGPSLDG</sequence>
<reference evidence="4" key="1">
    <citation type="submission" date="2025-08" db="UniProtKB">
        <authorList>
            <consortium name="RefSeq"/>
        </authorList>
    </citation>
    <scope>IDENTIFICATION</scope>
    <source>
        <tissue evidence="4">Meat</tissue>
    </source>
</reference>